<reference evidence="1" key="1">
    <citation type="submission" date="2021-02" db="EMBL/GenBank/DDBJ databases">
        <authorList>
            <consortium name="DOE Joint Genome Institute"/>
            <person name="Ahrendt S."/>
            <person name="Looney B.P."/>
            <person name="Miyauchi S."/>
            <person name="Morin E."/>
            <person name="Drula E."/>
            <person name="Courty P.E."/>
            <person name="Chicoki N."/>
            <person name="Fauchery L."/>
            <person name="Kohler A."/>
            <person name="Kuo A."/>
            <person name="Labutti K."/>
            <person name="Pangilinan J."/>
            <person name="Lipzen A."/>
            <person name="Riley R."/>
            <person name="Andreopoulos W."/>
            <person name="He G."/>
            <person name="Johnson J."/>
            <person name="Barry K.W."/>
            <person name="Grigoriev I.V."/>
            <person name="Nagy L."/>
            <person name="Hibbett D."/>
            <person name="Henrissat B."/>
            <person name="Matheny P.B."/>
            <person name="Labbe J."/>
            <person name="Martin F."/>
        </authorList>
    </citation>
    <scope>NUCLEOTIDE SEQUENCE</scope>
    <source>
        <strain evidence="1">FP105234-sp</strain>
    </source>
</reference>
<proteinExistence type="predicted"/>
<dbReference type="Proteomes" id="UP000814033">
    <property type="component" value="Unassembled WGS sequence"/>
</dbReference>
<keyword evidence="1" id="KW-0560">Oxidoreductase</keyword>
<keyword evidence="1" id="KW-0503">Monooxygenase</keyword>
<sequence>MLELPLPVTHIFLLGIIGTFAWCTWCVAYNLYVHPLSTFPGPRGAAATKLWLAYMEIYKGISLHDIRLQMHQRYGDVVRIAPNELHFANPQAHKDIYTSKNKWDKDYNMYRAFDADTASLCIPSYHAAKQRKDVLSPLFSRTSIVKLQDLVRDRVDVLCDALVGQYAQGKFSDLTLGFRCFATDVITSFCYARSFDATSAPDFDSALVHASEEVLPMLTLGKHFQVFVWFLRYTPRWLALRIASPALVAFFRLRDTLQEQIVGFMHDPNLLESTPHPIIYHQLLNPDAHKGRPLPSMQSLLEEAMVLLGAGSDTVSITLAETVFNVVNSPRVVEMLRSELRAAWPILDEPPRYEVLEKLPFLTAVLKEGLRMFPGGPAVPFVVPPEGAVITGLAIPGGTVVSQSPTFVQHVDSAFERANEFLPERWLREDAKALESSILVFSRGPRSCLGINLAYCELYLTLAHLFRRFELFADPKRPADFAYREHFIPYFTGEHLHVSCKPCSL</sequence>
<protein>
    <submittedName>
        <fullName evidence="1">P450 monooxygenase</fullName>
    </submittedName>
</protein>
<dbReference type="EMBL" id="MU275899">
    <property type="protein sequence ID" value="KAI0047712.1"/>
    <property type="molecule type" value="Genomic_DNA"/>
</dbReference>
<accession>A0ACB8RV68</accession>
<reference evidence="1" key="2">
    <citation type="journal article" date="2022" name="New Phytol.">
        <title>Evolutionary transition to the ectomycorrhizal habit in the genomes of a hyperdiverse lineage of mushroom-forming fungi.</title>
        <authorList>
            <person name="Looney B."/>
            <person name="Miyauchi S."/>
            <person name="Morin E."/>
            <person name="Drula E."/>
            <person name="Courty P.E."/>
            <person name="Kohler A."/>
            <person name="Kuo A."/>
            <person name="LaButti K."/>
            <person name="Pangilinan J."/>
            <person name="Lipzen A."/>
            <person name="Riley R."/>
            <person name="Andreopoulos W."/>
            <person name="He G."/>
            <person name="Johnson J."/>
            <person name="Nolan M."/>
            <person name="Tritt A."/>
            <person name="Barry K.W."/>
            <person name="Grigoriev I.V."/>
            <person name="Nagy L.G."/>
            <person name="Hibbett D."/>
            <person name="Henrissat B."/>
            <person name="Matheny P.B."/>
            <person name="Labbe J."/>
            <person name="Martin F.M."/>
        </authorList>
    </citation>
    <scope>NUCLEOTIDE SEQUENCE</scope>
    <source>
        <strain evidence="1">FP105234-sp</strain>
    </source>
</reference>
<gene>
    <name evidence="1" type="ORF">FA95DRAFT_1492139</name>
</gene>
<evidence type="ECO:0000313" key="1">
    <source>
        <dbReference type="EMBL" id="KAI0047712.1"/>
    </source>
</evidence>
<keyword evidence="2" id="KW-1185">Reference proteome</keyword>
<comment type="caution">
    <text evidence="1">The sequence shown here is derived from an EMBL/GenBank/DDBJ whole genome shotgun (WGS) entry which is preliminary data.</text>
</comment>
<organism evidence="1 2">
    <name type="scientific">Auriscalpium vulgare</name>
    <dbReference type="NCBI Taxonomy" id="40419"/>
    <lineage>
        <taxon>Eukaryota</taxon>
        <taxon>Fungi</taxon>
        <taxon>Dikarya</taxon>
        <taxon>Basidiomycota</taxon>
        <taxon>Agaricomycotina</taxon>
        <taxon>Agaricomycetes</taxon>
        <taxon>Russulales</taxon>
        <taxon>Auriscalpiaceae</taxon>
        <taxon>Auriscalpium</taxon>
    </lineage>
</organism>
<name>A0ACB8RV68_9AGAM</name>
<evidence type="ECO:0000313" key="2">
    <source>
        <dbReference type="Proteomes" id="UP000814033"/>
    </source>
</evidence>